<dbReference type="Gene3D" id="3.40.50.720">
    <property type="entry name" value="NAD(P)-binding Rossmann-like Domain"/>
    <property type="match status" value="1"/>
</dbReference>
<dbReference type="PANTHER" id="PTHR10491">
    <property type="entry name" value="DTDP-4-DEHYDRORHAMNOSE REDUCTASE"/>
    <property type="match status" value="1"/>
</dbReference>
<keyword evidence="6" id="KW-0560">Oxidoreductase</keyword>
<dbReference type="InterPro" id="IPR029903">
    <property type="entry name" value="RmlD-like-bd"/>
</dbReference>
<evidence type="ECO:0000256" key="5">
    <source>
        <dbReference type="ARBA" id="ARBA00048200"/>
    </source>
</evidence>
<dbReference type="GO" id="GO:0008831">
    <property type="term" value="F:dTDP-4-dehydrorhamnose reductase activity"/>
    <property type="evidence" value="ECO:0007669"/>
    <property type="project" value="UniProtKB-EC"/>
</dbReference>
<dbReference type="EMBL" id="KY710707">
    <property type="protein sequence ID" value="AXY99650.1"/>
    <property type="molecule type" value="Genomic_DNA"/>
</dbReference>
<dbReference type="EC" id="1.1.1.133" evidence="3 6"/>
<evidence type="ECO:0000256" key="2">
    <source>
        <dbReference type="ARBA" id="ARBA00010944"/>
    </source>
</evidence>
<dbReference type="InterPro" id="IPR005913">
    <property type="entry name" value="dTDP_dehydrorham_reduct"/>
</dbReference>
<dbReference type="Gene3D" id="3.90.25.10">
    <property type="entry name" value="UDP-galactose 4-epimerase, domain 1"/>
    <property type="match status" value="1"/>
</dbReference>
<dbReference type="InterPro" id="IPR036291">
    <property type="entry name" value="NAD(P)-bd_dom_sf"/>
</dbReference>
<keyword evidence="6" id="KW-0521">NADP</keyword>
<comment type="catalytic activity">
    <reaction evidence="5 6">
        <text>dTDP-beta-L-rhamnose + NADP(+) = dTDP-4-dehydro-beta-L-rhamnose + NADPH + H(+)</text>
        <dbReference type="Rhea" id="RHEA:21796"/>
        <dbReference type="ChEBI" id="CHEBI:15378"/>
        <dbReference type="ChEBI" id="CHEBI:57510"/>
        <dbReference type="ChEBI" id="CHEBI:57783"/>
        <dbReference type="ChEBI" id="CHEBI:58349"/>
        <dbReference type="ChEBI" id="CHEBI:62830"/>
        <dbReference type="EC" id="1.1.1.133"/>
    </reaction>
</comment>
<dbReference type="NCBIfam" id="TIGR01214">
    <property type="entry name" value="rmlD"/>
    <property type="match status" value="1"/>
</dbReference>
<accession>A0A385JMS8</accession>
<protein>
    <recommendedName>
        <fullName evidence="4 6">dTDP-4-dehydrorhamnose reductase</fullName>
        <ecNumber evidence="3 6">1.1.1.133</ecNumber>
    </recommendedName>
</protein>
<evidence type="ECO:0000256" key="6">
    <source>
        <dbReference type="RuleBase" id="RU364082"/>
    </source>
</evidence>
<dbReference type="UniPathway" id="UPA00124"/>
<dbReference type="GO" id="GO:0005829">
    <property type="term" value="C:cytosol"/>
    <property type="evidence" value="ECO:0007669"/>
    <property type="project" value="TreeGrafter"/>
</dbReference>
<comment type="similarity">
    <text evidence="2 6">Belongs to the dTDP-4-dehydrorhamnose reductase family.</text>
</comment>
<dbReference type="UniPathway" id="UPA00281"/>
<dbReference type="NCBIfam" id="NF007440">
    <property type="entry name" value="PRK09987.1"/>
    <property type="match status" value="1"/>
</dbReference>
<comment type="function">
    <text evidence="6">Catalyzes the reduction of dTDP-6-deoxy-L-lyxo-4-hexulose to yield dTDP-L-rhamnose.</text>
</comment>
<evidence type="ECO:0000259" key="7">
    <source>
        <dbReference type="Pfam" id="PF04321"/>
    </source>
</evidence>
<dbReference type="SUPFAM" id="SSF51735">
    <property type="entry name" value="NAD(P)-binding Rossmann-fold domains"/>
    <property type="match status" value="1"/>
</dbReference>
<feature type="domain" description="RmlD-like substrate binding" evidence="7">
    <location>
        <begin position="1"/>
        <end position="294"/>
    </location>
</feature>
<evidence type="ECO:0000256" key="3">
    <source>
        <dbReference type="ARBA" id="ARBA00012929"/>
    </source>
</evidence>
<dbReference type="CDD" id="cd05254">
    <property type="entry name" value="dTDP_HR_like_SDR_e"/>
    <property type="match status" value="1"/>
</dbReference>
<evidence type="ECO:0000256" key="4">
    <source>
        <dbReference type="ARBA" id="ARBA00017099"/>
    </source>
</evidence>
<name>A0A385JMS8_PROMI</name>
<dbReference type="GO" id="GO:0009243">
    <property type="term" value="P:O antigen biosynthetic process"/>
    <property type="evidence" value="ECO:0007669"/>
    <property type="project" value="UniProtKB-UniPathway"/>
</dbReference>
<proteinExistence type="inferred from homology"/>
<evidence type="ECO:0000256" key="1">
    <source>
        <dbReference type="ARBA" id="ARBA00004781"/>
    </source>
</evidence>
<comment type="cofactor">
    <cofactor evidence="6">
        <name>Mg(2+)</name>
        <dbReference type="ChEBI" id="CHEBI:18420"/>
    </cofactor>
    <text evidence="6">Binds 1 Mg(2+) ion per monomer.</text>
</comment>
<reference evidence="8" key="1">
    <citation type="journal article" date="2017" name="PLoS ONE">
        <title>Genetic diversity of the O antigens of Proteus species and the development of a suspension array for molecular serotyping.</title>
        <authorList>
            <person name="Yu X."/>
            <person name="Torzewska A."/>
            <person name="Zhang X."/>
            <person name="Yin Z."/>
            <person name="Drzewiecka D."/>
            <person name="Cao H."/>
            <person name="Liu B."/>
            <person name="Knirel Y.A."/>
            <person name="Rozalski A."/>
            <person name="Wang L."/>
        </authorList>
    </citation>
    <scope>NUCLEOTIDE SEQUENCE</scope>
    <source>
        <strain evidence="8">PrK 57/57</strain>
    </source>
</reference>
<sequence length="298" mass="33529">MKIILFGKNGQVGWELQRSLAPLGTVIALDSKSIEYKADFLFPSELEKTILSIKPDIIVNAAAYTNVDNAETDNINAFKVNCESVEVIAKTAEKIGALLIHYSTDYVFDGTNDTPWLETDTPAPLNIYGKSKLAGEQAIINNCKKYLIFRTSWVYASRGNNFAKTMLKLGKKHDSLSVINDQYGAPTSAELLADCTAHAIKSTLDNEEPLYGLYHLTAKGTTTWFEYASLIFKYAREYSLPLVVKNLTPIPATEYPLPASRPYNSRLNTQKFEKNFRLELPNWKFGIYRMLNEISDNK</sequence>
<evidence type="ECO:0000313" key="8">
    <source>
        <dbReference type="EMBL" id="AXY99650.1"/>
    </source>
</evidence>
<dbReference type="GO" id="GO:0019305">
    <property type="term" value="P:dTDP-rhamnose biosynthetic process"/>
    <property type="evidence" value="ECO:0007669"/>
    <property type="project" value="UniProtKB-UniPathway"/>
</dbReference>
<dbReference type="Pfam" id="PF04321">
    <property type="entry name" value="RmlD_sub_bind"/>
    <property type="match status" value="1"/>
</dbReference>
<comment type="pathway">
    <text evidence="1 6">Carbohydrate biosynthesis; dTDP-L-rhamnose biosynthesis.</text>
</comment>
<dbReference type="AlphaFoldDB" id="A0A385JMS8"/>
<dbReference type="PANTHER" id="PTHR10491:SF4">
    <property type="entry name" value="METHIONINE ADENOSYLTRANSFERASE 2 SUBUNIT BETA"/>
    <property type="match status" value="1"/>
</dbReference>
<organism evidence="8">
    <name type="scientific">Proteus mirabilis</name>
    <dbReference type="NCBI Taxonomy" id="584"/>
    <lineage>
        <taxon>Bacteria</taxon>
        <taxon>Pseudomonadati</taxon>
        <taxon>Pseudomonadota</taxon>
        <taxon>Gammaproteobacteria</taxon>
        <taxon>Enterobacterales</taxon>
        <taxon>Morganellaceae</taxon>
        <taxon>Proteus</taxon>
    </lineage>
</organism>